<dbReference type="Gene3D" id="3.40.50.300">
    <property type="entry name" value="P-loop containing nucleotide triphosphate hydrolases"/>
    <property type="match status" value="1"/>
</dbReference>
<organism evidence="3 4">
    <name type="scientific">Cerina litoralis</name>
    <dbReference type="NCBI Taxonomy" id="2874477"/>
    <lineage>
        <taxon>Bacteria</taxon>
        <taxon>Pseudomonadati</taxon>
        <taxon>Bacteroidota</taxon>
        <taxon>Flavobacteriia</taxon>
        <taxon>Flavobacteriales</taxon>
        <taxon>Flavobacteriaceae</taxon>
        <taxon>Cerina</taxon>
    </lineage>
</organism>
<dbReference type="PANTHER" id="PTHR23408:SF3">
    <property type="entry name" value="METHYLMALONIC ACIDURIA TYPE A PROTEIN, MITOCHONDRIAL"/>
    <property type="match status" value="1"/>
</dbReference>
<dbReference type="PANTHER" id="PTHR23408">
    <property type="entry name" value="METHYLMALONYL-COA MUTASE"/>
    <property type="match status" value="1"/>
</dbReference>
<dbReference type="GO" id="GO:0005525">
    <property type="term" value="F:GTP binding"/>
    <property type="evidence" value="ECO:0007669"/>
    <property type="project" value="InterPro"/>
</dbReference>
<evidence type="ECO:0000256" key="2">
    <source>
        <dbReference type="SAM" id="MobiDB-lite"/>
    </source>
</evidence>
<reference evidence="3" key="1">
    <citation type="submission" date="2023-02" db="EMBL/GenBank/DDBJ databases">
        <title>Genome of Flavobacteriaceae gen. nov. sp. strain F89.</title>
        <authorList>
            <person name="Wang Y."/>
        </authorList>
    </citation>
    <scope>NUCLEOTIDE SEQUENCE</scope>
    <source>
        <strain evidence="3">F89</strain>
    </source>
</reference>
<dbReference type="Gene3D" id="1.10.287.130">
    <property type="match status" value="1"/>
</dbReference>
<name>A0AAE3EUX6_9FLAO</name>
<dbReference type="GO" id="GO:0005737">
    <property type="term" value="C:cytoplasm"/>
    <property type="evidence" value="ECO:0007669"/>
    <property type="project" value="TreeGrafter"/>
</dbReference>
<evidence type="ECO:0000313" key="3">
    <source>
        <dbReference type="EMBL" id="MCG2460975.1"/>
    </source>
</evidence>
<accession>A0AAE3EUX6</accession>
<dbReference type="SUPFAM" id="SSF52540">
    <property type="entry name" value="P-loop containing nucleoside triphosphate hydrolases"/>
    <property type="match status" value="1"/>
</dbReference>
<evidence type="ECO:0000256" key="1">
    <source>
        <dbReference type="ARBA" id="ARBA00009625"/>
    </source>
</evidence>
<dbReference type="InterPro" id="IPR005129">
    <property type="entry name" value="GTPase_ArgK"/>
</dbReference>
<dbReference type="NCBIfam" id="TIGR00750">
    <property type="entry name" value="lao"/>
    <property type="match status" value="1"/>
</dbReference>
<dbReference type="EMBL" id="JAIRBC010000012">
    <property type="protein sequence ID" value="MCG2460975.1"/>
    <property type="molecule type" value="Genomic_DNA"/>
</dbReference>
<keyword evidence="4" id="KW-1185">Reference proteome</keyword>
<sequence length="363" mass="40010">MNTPKKRSKASKENFGEGKPTPSNLNVDAISKIKSSRSVPRSVDYKDLTQELLRGNKMALARAISLVESARSDHHQIANKIIEESLPYGAKSIRIGITGVPGVGKSTFIDGIGSLLTELGHKVAVLAVDPSSSLSKGSILGDKTRMQNLAKDPNAYIRPTPTGNSLGGVASKTRESIVLCEAAGFNIIWIETVGVGQSEIAVHQMVDFFLLLQLPGAGDELQGIKRGIVEMADAIAINKADAERLPMAKRAKMEYSRALHLYPPKENGWVPKVLLCSAQENTGIMEVWEMIVKYIGETTENGHFLSKRKEQNRYWFLQAFEEGLNRKMQENSVVKEQKEKLLQEVMESRMSPLKAAEKLLKLI</sequence>
<protein>
    <submittedName>
        <fullName evidence="3">Methylmalonyl Co-A mutase-associated GTPase MeaB</fullName>
        <ecNumber evidence="3">3.6.5.-</ecNumber>
    </submittedName>
</protein>
<keyword evidence="3" id="KW-0378">Hydrolase</keyword>
<dbReference type="InterPro" id="IPR027417">
    <property type="entry name" value="P-loop_NTPase"/>
</dbReference>
<dbReference type="NCBIfam" id="NF006958">
    <property type="entry name" value="PRK09435.1"/>
    <property type="match status" value="1"/>
</dbReference>
<dbReference type="Gene3D" id="1.20.5.170">
    <property type="match status" value="1"/>
</dbReference>
<dbReference type="GO" id="GO:0003924">
    <property type="term" value="F:GTPase activity"/>
    <property type="evidence" value="ECO:0007669"/>
    <property type="project" value="InterPro"/>
</dbReference>
<dbReference type="AlphaFoldDB" id="A0AAE3EUX6"/>
<comment type="similarity">
    <text evidence="1">Belongs to the SIMIBI class G3E GTPase family. ArgK/MeaB subfamily.</text>
</comment>
<dbReference type="Proteomes" id="UP001200642">
    <property type="component" value="Unassembled WGS sequence"/>
</dbReference>
<proteinExistence type="inferred from homology"/>
<gene>
    <name evidence="3" type="primary">meaB</name>
    <name evidence="3" type="ORF">K8352_09470</name>
</gene>
<dbReference type="RefSeq" id="WP_317902123.1">
    <property type="nucleotide sequence ID" value="NZ_JAIRBC010000012.1"/>
</dbReference>
<dbReference type="EC" id="3.6.5.-" evidence="3"/>
<dbReference type="Pfam" id="PF03308">
    <property type="entry name" value="MeaB"/>
    <property type="match status" value="1"/>
</dbReference>
<feature type="region of interest" description="Disordered" evidence="2">
    <location>
        <begin position="1"/>
        <end position="27"/>
    </location>
</feature>
<comment type="caution">
    <text evidence="3">The sequence shown here is derived from an EMBL/GenBank/DDBJ whole genome shotgun (WGS) entry which is preliminary data.</text>
</comment>
<dbReference type="CDD" id="cd03114">
    <property type="entry name" value="MMAA-like"/>
    <property type="match status" value="1"/>
</dbReference>
<evidence type="ECO:0000313" key="4">
    <source>
        <dbReference type="Proteomes" id="UP001200642"/>
    </source>
</evidence>